<dbReference type="AlphaFoldDB" id="A0A7C4TCI5"/>
<keyword evidence="2" id="KW-0328">Glycosyltransferase</keyword>
<evidence type="ECO:0000259" key="4">
    <source>
        <dbReference type="Pfam" id="PF00534"/>
    </source>
</evidence>
<dbReference type="Pfam" id="PF00534">
    <property type="entry name" value="Glycos_transf_1"/>
    <property type="match status" value="1"/>
</dbReference>
<dbReference type="InterPro" id="IPR009695">
    <property type="entry name" value="Diacylglyc_glucosyltr_N"/>
</dbReference>
<organism evidence="6">
    <name type="scientific">candidate division WOR-3 bacterium</name>
    <dbReference type="NCBI Taxonomy" id="2052148"/>
    <lineage>
        <taxon>Bacteria</taxon>
        <taxon>Bacteria division WOR-3</taxon>
    </lineage>
</organism>
<name>A0A7C4TCI5_UNCW3</name>
<dbReference type="GO" id="GO:0016020">
    <property type="term" value="C:membrane"/>
    <property type="evidence" value="ECO:0007669"/>
    <property type="project" value="GOC"/>
</dbReference>
<dbReference type="Pfam" id="PF06925">
    <property type="entry name" value="MGDG_synth"/>
    <property type="match status" value="1"/>
</dbReference>
<evidence type="ECO:0000256" key="3">
    <source>
        <dbReference type="ARBA" id="ARBA00022679"/>
    </source>
</evidence>
<dbReference type="PANTHER" id="PTHR43025">
    <property type="entry name" value="MONOGALACTOSYLDIACYLGLYCEROL SYNTHASE"/>
    <property type="match status" value="1"/>
</dbReference>
<comment type="similarity">
    <text evidence="1">Belongs to the glycosyltransferase 28 family.</text>
</comment>
<reference evidence="6" key="1">
    <citation type="journal article" date="2020" name="mSystems">
        <title>Genome- and Community-Level Interaction Insights into Carbon Utilization and Element Cycling Functions of Hydrothermarchaeota in Hydrothermal Sediment.</title>
        <authorList>
            <person name="Zhou Z."/>
            <person name="Liu Y."/>
            <person name="Xu W."/>
            <person name="Pan J."/>
            <person name="Luo Z.H."/>
            <person name="Li M."/>
        </authorList>
    </citation>
    <scope>NUCLEOTIDE SEQUENCE [LARGE SCALE GENOMIC DNA]</scope>
    <source>
        <strain evidence="6">SpSt-774</strain>
    </source>
</reference>
<protein>
    <recommendedName>
        <fullName evidence="7">Glycosyltransferase</fullName>
    </recommendedName>
</protein>
<evidence type="ECO:0000259" key="5">
    <source>
        <dbReference type="Pfam" id="PF06925"/>
    </source>
</evidence>
<feature type="domain" description="Glycosyl transferase family 1" evidence="4">
    <location>
        <begin position="198"/>
        <end position="352"/>
    </location>
</feature>
<accession>A0A7C4TCI5</accession>
<dbReference type="InterPro" id="IPR001296">
    <property type="entry name" value="Glyco_trans_1"/>
</dbReference>
<evidence type="ECO:0000256" key="2">
    <source>
        <dbReference type="ARBA" id="ARBA00022676"/>
    </source>
</evidence>
<proteinExistence type="inferred from homology"/>
<dbReference type="GO" id="GO:0009247">
    <property type="term" value="P:glycolipid biosynthetic process"/>
    <property type="evidence" value="ECO:0007669"/>
    <property type="project" value="InterPro"/>
</dbReference>
<dbReference type="Gene3D" id="3.40.50.2000">
    <property type="entry name" value="Glycogen Phosphorylase B"/>
    <property type="match status" value="1"/>
</dbReference>
<sequence>MKKIAILISSRKGGHKFPAEAVSSYISKNYPQVKTKIYNLLDILPLADFLDKLGRWGDLHLPLLWRSGYSGLAQGNRTHSMIFKYFITSIFANKNSERRIRNAIGRVNLILSFQPEVNAIGSYLKKWLGVPLHTMVMDYSSHIGWADDSVDYYYVVNEIVYNQLINFGVPKDRIEITGAPPQQGFENVLKTTVSDQRRKLNLKEDMRTVLIMAGYLGRMVDYEGIIRTLLECKKKLQIMVVVGRNYPLYKKLKELNLPDLYPFYNVPVIHDVMWAADIIISKPGGMVIADALSLGKPLILIDPKAGSLQEIIFADFIEKQGAGIHLKSVQELKGTIERLYEEPQLLKSLSETSLKLGLRNRRASSIIGKRVVETVFNL</sequence>
<keyword evidence="3" id="KW-0808">Transferase</keyword>
<feature type="domain" description="Diacylglycerol glucosyltransferase N-terminal" evidence="5">
    <location>
        <begin position="109"/>
        <end position="180"/>
    </location>
</feature>
<evidence type="ECO:0000313" key="6">
    <source>
        <dbReference type="EMBL" id="HGV98367.1"/>
    </source>
</evidence>
<gene>
    <name evidence="6" type="ORF">ENV60_08760</name>
</gene>
<dbReference type="InterPro" id="IPR050519">
    <property type="entry name" value="Glycosyltransf_28_UgtP"/>
</dbReference>
<comment type="caution">
    <text evidence="6">The sequence shown here is derived from an EMBL/GenBank/DDBJ whole genome shotgun (WGS) entry which is preliminary data.</text>
</comment>
<evidence type="ECO:0008006" key="7">
    <source>
        <dbReference type="Google" id="ProtNLM"/>
    </source>
</evidence>
<dbReference type="EMBL" id="DTGZ01000165">
    <property type="protein sequence ID" value="HGV98367.1"/>
    <property type="molecule type" value="Genomic_DNA"/>
</dbReference>
<evidence type="ECO:0000256" key="1">
    <source>
        <dbReference type="ARBA" id="ARBA00006962"/>
    </source>
</evidence>
<dbReference type="GO" id="GO:0016758">
    <property type="term" value="F:hexosyltransferase activity"/>
    <property type="evidence" value="ECO:0007669"/>
    <property type="project" value="InterPro"/>
</dbReference>
<dbReference type="PANTHER" id="PTHR43025:SF3">
    <property type="entry name" value="MONOGALACTOSYLDIACYLGLYCEROL SYNTHASE 1, CHLOROPLASTIC"/>
    <property type="match status" value="1"/>
</dbReference>
<dbReference type="SUPFAM" id="SSF53756">
    <property type="entry name" value="UDP-Glycosyltransferase/glycogen phosphorylase"/>
    <property type="match status" value="1"/>
</dbReference>